<comment type="caution">
    <text evidence="1">The sequence shown here is derived from an EMBL/GenBank/DDBJ whole genome shotgun (WGS) entry which is preliminary data.</text>
</comment>
<name>A0ABW1EB66_9BACT</name>
<dbReference type="Proteomes" id="UP001596091">
    <property type="component" value="Unassembled WGS sequence"/>
</dbReference>
<sequence length="161" mass="17456">MAQPITLTKPTRDPKQELLDRLEQAPADHAAALLDACELLQGLHERGVLSTLRGALAAGDKIIDTAAAEANSPQAIRAMRNGILLFQMLSSIDPEVLQGTAVAVSQTFGNAKAVAYEPPSLFGLFGSFLSRDFRRGMGLMNTLLKNLAYQLKIRTEPNLKR</sequence>
<accession>A0ABW1EB66</accession>
<keyword evidence="2" id="KW-1185">Reference proteome</keyword>
<dbReference type="RefSeq" id="WP_263334347.1">
    <property type="nucleotide sequence ID" value="NZ_JAGSYH010000002.1"/>
</dbReference>
<evidence type="ECO:0000313" key="2">
    <source>
        <dbReference type="Proteomes" id="UP001596091"/>
    </source>
</evidence>
<proteinExistence type="predicted"/>
<dbReference type="EMBL" id="JBHSPH010000001">
    <property type="protein sequence ID" value="MFC5861136.1"/>
    <property type="molecule type" value="Genomic_DNA"/>
</dbReference>
<gene>
    <name evidence="1" type="ORF">ACFPT7_02400</name>
</gene>
<reference evidence="2" key="1">
    <citation type="journal article" date="2019" name="Int. J. Syst. Evol. Microbiol.">
        <title>The Global Catalogue of Microorganisms (GCM) 10K type strain sequencing project: providing services to taxonomists for standard genome sequencing and annotation.</title>
        <authorList>
            <consortium name="The Broad Institute Genomics Platform"/>
            <consortium name="The Broad Institute Genome Sequencing Center for Infectious Disease"/>
            <person name="Wu L."/>
            <person name="Ma J."/>
        </authorList>
    </citation>
    <scope>NUCLEOTIDE SEQUENCE [LARGE SCALE GENOMIC DNA]</scope>
    <source>
        <strain evidence="2">JCM 4087</strain>
    </source>
</reference>
<organism evidence="1 2">
    <name type="scientific">Acidicapsa dinghuensis</name>
    <dbReference type="NCBI Taxonomy" id="2218256"/>
    <lineage>
        <taxon>Bacteria</taxon>
        <taxon>Pseudomonadati</taxon>
        <taxon>Acidobacteriota</taxon>
        <taxon>Terriglobia</taxon>
        <taxon>Terriglobales</taxon>
        <taxon>Acidobacteriaceae</taxon>
        <taxon>Acidicapsa</taxon>
    </lineage>
</organism>
<evidence type="ECO:0000313" key="1">
    <source>
        <dbReference type="EMBL" id="MFC5861136.1"/>
    </source>
</evidence>
<protein>
    <submittedName>
        <fullName evidence="1">DUF1641 domain-containing protein</fullName>
    </submittedName>
</protein>